<comment type="caution">
    <text evidence="3">The sequence shown here is derived from an EMBL/GenBank/DDBJ whole genome shotgun (WGS) entry which is preliminary data.</text>
</comment>
<dbReference type="EMBL" id="WBWF01000030">
    <property type="protein sequence ID" value="KAB2699906.1"/>
    <property type="molecule type" value="Genomic_DNA"/>
</dbReference>
<evidence type="ECO:0000259" key="1">
    <source>
        <dbReference type="Pfam" id="PF01609"/>
    </source>
</evidence>
<reference evidence="2 5" key="2">
    <citation type="submission" date="2019-09" db="EMBL/GenBank/DDBJ databases">
        <title>Taxonomic organization of the family Brucellaceae based on a phylogenomic approach.</title>
        <authorList>
            <person name="Leclercq S."/>
            <person name="Cloeckaert A."/>
            <person name="Zygmunt M.S."/>
        </authorList>
    </citation>
    <scope>NUCLEOTIDE SEQUENCE [LARGE SCALE GENOMIC DNA]</scope>
    <source>
        <strain evidence="2 5">LUP23</strain>
    </source>
</reference>
<dbReference type="Proteomes" id="UP000435957">
    <property type="component" value="Unassembled WGS sequence"/>
</dbReference>
<evidence type="ECO:0000313" key="4">
    <source>
        <dbReference type="Proteomes" id="UP000216363"/>
    </source>
</evidence>
<name>A0A256H0I8_9HYPH</name>
<dbReference type="GO" id="GO:0003677">
    <property type="term" value="F:DNA binding"/>
    <property type="evidence" value="ECO:0007669"/>
    <property type="project" value="InterPro"/>
</dbReference>
<gene>
    <name evidence="3" type="ORF">CES86_5283</name>
    <name evidence="2" type="ORF">F9L03_24860</name>
</gene>
<evidence type="ECO:0000313" key="5">
    <source>
        <dbReference type="Proteomes" id="UP000435957"/>
    </source>
</evidence>
<dbReference type="Pfam" id="PF01609">
    <property type="entry name" value="DDE_Tnp_1"/>
    <property type="match status" value="1"/>
</dbReference>
<dbReference type="EMBL" id="NNRN01000001">
    <property type="protein sequence ID" value="OYR32975.1"/>
    <property type="molecule type" value="Genomic_DNA"/>
</dbReference>
<organism evidence="3 4">
    <name type="scientific">Brucella lupini</name>
    <dbReference type="NCBI Taxonomy" id="255457"/>
    <lineage>
        <taxon>Bacteria</taxon>
        <taxon>Pseudomonadati</taxon>
        <taxon>Pseudomonadota</taxon>
        <taxon>Alphaproteobacteria</taxon>
        <taxon>Hyphomicrobiales</taxon>
        <taxon>Brucellaceae</taxon>
        <taxon>Brucella/Ochrobactrum group</taxon>
        <taxon>Brucella</taxon>
    </lineage>
</organism>
<evidence type="ECO:0000313" key="2">
    <source>
        <dbReference type="EMBL" id="KAB2699906.1"/>
    </source>
</evidence>
<proteinExistence type="predicted"/>
<dbReference type="InterPro" id="IPR002559">
    <property type="entry name" value="Transposase_11"/>
</dbReference>
<sequence length="73" mass="7786">MARSEPERGQEDGGAQAAIEVGTDGSLLIINLTSADISDNAGALMILDAIRKRSPWIKHLFADGAYSDRDIAE</sequence>
<accession>A0A256H0I8</accession>
<evidence type="ECO:0000313" key="3">
    <source>
        <dbReference type="EMBL" id="OYR32975.1"/>
    </source>
</evidence>
<protein>
    <submittedName>
        <fullName evidence="2 3">Transposase</fullName>
    </submittedName>
</protein>
<dbReference type="GO" id="GO:0004803">
    <property type="term" value="F:transposase activity"/>
    <property type="evidence" value="ECO:0007669"/>
    <property type="project" value="InterPro"/>
</dbReference>
<dbReference type="GO" id="GO:0006313">
    <property type="term" value="P:DNA transposition"/>
    <property type="evidence" value="ECO:0007669"/>
    <property type="project" value="InterPro"/>
</dbReference>
<reference evidence="3 4" key="1">
    <citation type="submission" date="2017-07" db="EMBL/GenBank/DDBJ databases">
        <title>Draft genome of Ochrobactrum lupini type strain LUP21.</title>
        <authorList>
            <person name="Krzyzanowska D.M."/>
            <person name="Jafra S."/>
        </authorList>
    </citation>
    <scope>NUCLEOTIDE SEQUENCE [LARGE SCALE GENOMIC DNA]</scope>
    <source>
        <strain evidence="3 4">LUP21</strain>
    </source>
</reference>
<feature type="domain" description="Transposase IS4-like" evidence="1">
    <location>
        <begin position="13"/>
        <end position="72"/>
    </location>
</feature>
<dbReference type="Proteomes" id="UP000216363">
    <property type="component" value="Unassembled WGS sequence"/>
</dbReference>
<keyword evidence="5" id="KW-1185">Reference proteome</keyword>
<dbReference type="AlphaFoldDB" id="A0A256H0I8"/>